<comment type="catalytic activity">
    <reaction evidence="8">
        <text>an acyl-CoA + a 1,2-diacyl-sn-glycerol = a triacyl-sn-glycerol + CoA</text>
        <dbReference type="Rhea" id="RHEA:10868"/>
        <dbReference type="ChEBI" id="CHEBI:17815"/>
        <dbReference type="ChEBI" id="CHEBI:57287"/>
        <dbReference type="ChEBI" id="CHEBI:58342"/>
        <dbReference type="ChEBI" id="CHEBI:64615"/>
        <dbReference type="EC" id="2.3.1.20"/>
    </reaction>
</comment>
<dbReference type="InterPro" id="IPR000801">
    <property type="entry name" value="Esterase-like"/>
</dbReference>
<dbReference type="SUPFAM" id="SSF53474">
    <property type="entry name" value="alpha/beta-Hydrolases"/>
    <property type="match status" value="1"/>
</dbReference>
<dbReference type="PROSITE" id="PS51318">
    <property type="entry name" value="TAT"/>
    <property type="match status" value="1"/>
</dbReference>
<gene>
    <name evidence="9" type="ORF">Mco01_27870</name>
</gene>
<comment type="similarity">
    <text evidence="2">Belongs to the mycobacterial A85 antigen family.</text>
</comment>
<dbReference type="PANTHER" id="PTHR48098">
    <property type="entry name" value="ENTEROCHELIN ESTERASE-RELATED"/>
    <property type="match status" value="1"/>
</dbReference>
<keyword evidence="5" id="KW-0808">Transferase</keyword>
<proteinExistence type="inferred from homology"/>
<sequence>MVTRRGALAGGLGALGALALTGGAGAALVEAEVLPGKVWLDRTLGRCGRLPSAPPAPGVLRTRTFASRRRGTDVTVVTVLPAGVPSVRGLGVAVALHGYGATASSVVGSLALDHYLTEAVARGGVPPYALVAVDGGAAGYWHRRANGDDPLAMIRAEILPWLRGQGALTGRVGVIGWSMGGYGALLLAQTLAGGGGPRAAAVVASSPALFSGYADARAANRLAFDDAADFARNDVFARLDALGGVPVRVDCGASDPFAPMARRLLERLRPEGGMGEGCHDYAFWRGRLPAQLAFLGRHLAA</sequence>
<reference evidence="9 10" key="1">
    <citation type="submission" date="2021-01" db="EMBL/GenBank/DDBJ databases">
        <title>Whole genome shotgun sequence of Microbispora corallina NBRC 16416.</title>
        <authorList>
            <person name="Komaki H."/>
            <person name="Tamura T."/>
        </authorList>
    </citation>
    <scope>NUCLEOTIDE SEQUENCE [LARGE SCALE GENOMIC DNA]</scope>
    <source>
        <strain evidence="9 10">NBRC 16416</strain>
    </source>
</reference>
<accession>A0ABQ4FYB3</accession>
<evidence type="ECO:0000256" key="2">
    <source>
        <dbReference type="ARBA" id="ARBA00005874"/>
    </source>
</evidence>
<evidence type="ECO:0000313" key="10">
    <source>
        <dbReference type="Proteomes" id="UP000603904"/>
    </source>
</evidence>
<protein>
    <recommendedName>
        <fullName evidence="7">Acyl-CoA:diacylglycerol acyltransferase</fullName>
        <ecNumber evidence="3">2.3.1.122</ecNumber>
        <ecNumber evidence="4">2.3.1.20</ecNumber>
    </recommendedName>
</protein>
<dbReference type="EMBL" id="BOOC01000011">
    <property type="protein sequence ID" value="GIH39787.1"/>
    <property type="molecule type" value="Genomic_DNA"/>
</dbReference>
<dbReference type="EC" id="2.3.1.20" evidence="4"/>
<evidence type="ECO:0000256" key="4">
    <source>
        <dbReference type="ARBA" id="ARBA00013244"/>
    </source>
</evidence>
<comment type="caution">
    <text evidence="9">The sequence shown here is derived from an EMBL/GenBank/DDBJ whole genome shotgun (WGS) entry which is preliminary data.</text>
</comment>
<name>A0ABQ4FYB3_9ACTN</name>
<dbReference type="Proteomes" id="UP000603904">
    <property type="component" value="Unassembled WGS sequence"/>
</dbReference>
<evidence type="ECO:0000256" key="8">
    <source>
        <dbReference type="ARBA" id="ARBA00048109"/>
    </source>
</evidence>
<evidence type="ECO:0000256" key="7">
    <source>
        <dbReference type="ARBA" id="ARBA00032572"/>
    </source>
</evidence>
<evidence type="ECO:0000256" key="3">
    <source>
        <dbReference type="ARBA" id="ARBA00012820"/>
    </source>
</evidence>
<evidence type="ECO:0000313" key="9">
    <source>
        <dbReference type="EMBL" id="GIH39787.1"/>
    </source>
</evidence>
<dbReference type="Pfam" id="PF00756">
    <property type="entry name" value="Esterase"/>
    <property type="match status" value="1"/>
</dbReference>
<dbReference type="Gene3D" id="3.40.50.1820">
    <property type="entry name" value="alpha/beta hydrolase"/>
    <property type="match status" value="1"/>
</dbReference>
<evidence type="ECO:0000256" key="6">
    <source>
        <dbReference type="ARBA" id="ARBA00023315"/>
    </source>
</evidence>
<dbReference type="InterPro" id="IPR029058">
    <property type="entry name" value="AB_hydrolase_fold"/>
</dbReference>
<keyword evidence="6" id="KW-0012">Acyltransferase</keyword>
<keyword evidence="10" id="KW-1185">Reference proteome</keyword>
<dbReference type="RefSeq" id="WP_204057286.1">
    <property type="nucleotide sequence ID" value="NZ_BAAAGP010000011.1"/>
</dbReference>
<dbReference type="PANTHER" id="PTHR48098:SF1">
    <property type="entry name" value="DIACYLGLYCEROL ACYLTRANSFERASE_MYCOLYLTRANSFERASE AG85A"/>
    <property type="match status" value="1"/>
</dbReference>
<comment type="catalytic activity">
    <reaction evidence="1">
        <text>2 alpha,alpha'-trehalose 6-mycolate = alpha,alpha'-trehalose 6,6'-bismycolate + alpha,alpha-trehalose</text>
        <dbReference type="Rhea" id="RHEA:23472"/>
        <dbReference type="ChEBI" id="CHEBI:16551"/>
        <dbReference type="ChEBI" id="CHEBI:18195"/>
        <dbReference type="ChEBI" id="CHEBI:18234"/>
        <dbReference type="EC" id="2.3.1.122"/>
    </reaction>
</comment>
<dbReference type="InterPro" id="IPR006311">
    <property type="entry name" value="TAT_signal"/>
</dbReference>
<dbReference type="EC" id="2.3.1.122" evidence="3"/>
<evidence type="ECO:0000256" key="1">
    <source>
        <dbReference type="ARBA" id="ARBA00000697"/>
    </source>
</evidence>
<evidence type="ECO:0000256" key="5">
    <source>
        <dbReference type="ARBA" id="ARBA00022679"/>
    </source>
</evidence>
<organism evidence="9 10">
    <name type="scientific">Microbispora corallina</name>
    <dbReference type="NCBI Taxonomy" id="83302"/>
    <lineage>
        <taxon>Bacteria</taxon>
        <taxon>Bacillati</taxon>
        <taxon>Actinomycetota</taxon>
        <taxon>Actinomycetes</taxon>
        <taxon>Streptosporangiales</taxon>
        <taxon>Streptosporangiaceae</taxon>
        <taxon>Microbispora</taxon>
    </lineage>
</organism>
<dbReference type="InterPro" id="IPR050583">
    <property type="entry name" value="Mycobacterial_A85_antigen"/>
</dbReference>